<comment type="caution">
    <text evidence="2">The sequence shown here is derived from an EMBL/GenBank/DDBJ whole genome shotgun (WGS) entry which is preliminary data.</text>
</comment>
<dbReference type="Proteomes" id="UP000639643">
    <property type="component" value="Unassembled WGS sequence"/>
</dbReference>
<accession>A0A8H6JJ41</accession>
<evidence type="ECO:0000313" key="3">
    <source>
        <dbReference type="Proteomes" id="UP000639643"/>
    </source>
</evidence>
<feature type="domain" description="Beta-lactamase-related" evidence="1">
    <location>
        <begin position="9"/>
        <end position="117"/>
    </location>
</feature>
<dbReference type="Gene3D" id="3.40.710.10">
    <property type="entry name" value="DD-peptidase/beta-lactamase superfamily"/>
    <property type="match status" value="1"/>
</dbReference>
<dbReference type="InterPro" id="IPR052907">
    <property type="entry name" value="Beta-lactamase/esterase"/>
</dbReference>
<dbReference type="AlphaFoldDB" id="A0A8H6JJ41"/>
<dbReference type="EMBL" id="WIGM01000746">
    <property type="protein sequence ID" value="KAF6813877.1"/>
    <property type="molecule type" value="Genomic_DNA"/>
</dbReference>
<organism evidence="2 3">
    <name type="scientific">Colletotrichum musicola</name>
    <dbReference type="NCBI Taxonomy" id="2175873"/>
    <lineage>
        <taxon>Eukaryota</taxon>
        <taxon>Fungi</taxon>
        <taxon>Dikarya</taxon>
        <taxon>Ascomycota</taxon>
        <taxon>Pezizomycotina</taxon>
        <taxon>Sordariomycetes</taxon>
        <taxon>Hypocreomycetidae</taxon>
        <taxon>Glomerellales</taxon>
        <taxon>Glomerellaceae</taxon>
        <taxon>Colletotrichum</taxon>
        <taxon>Colletotrichum orchidearum species complex</taxon>
    </lineage>
</organism>
<keyword evidence="3" id="KW-1185">Reference proteome</keyword>
<dbReference type="SUPFAM" id="SSF56601">
    <property type="entry name" value="beta-lactamase/transpeptidase-like"/>
    <property type="match status" value="1"/>
</dbReference>
<dbReference type="PANTHER" id="PTHR43319">
    <property type="entry name" value="BETA-LACTAMASE-RELATED"/>
    <property type="match status" value="1"/>
</dbReference>
<reference evidence="2" key="1">
    <citation type="journal article" date="2020" name="Phytopathology">
        <title>Genome Sequence Resources of Colletotrichum truncatum, C. plurivorum, C. musicola, and C. sojae: Four Species Pathogenic to Soybean (Glycine max).</title>
        <authorList>
            <person name="Rogerio F."/>
            <person name="Boufleur T.R."/>
            <person name="Ciampi-Guillardi M."/>
            <person name="Sukno S.A."/>
            <person name="Thon M.R."/>
            <person name="Massola Junior N.S."/>
            <person name="Baroncelli R."/>
        </authorList>
    </citation>
    <scope>NUCLEOTIDE SEQUENCE</scope>
    <source>
        <strain evidence="2">LFN0074</strain>
    </source>
</reference>
<evidence type="ECO:0000259" key="1">
    <source>
        <dbReference type="Pfam" id="PF00144"/>
    </source>
</evidence>
<dbReference type="Pfam" id="PF00144">
    <property type="entry name" value="Beta-lactamase"/>
    <property type="match status" value="1"/>
</dbReference>
<proteinExistence type="predicted"/>
<sequence length="395" mass="42651">WRKGDVISASGFTNARALARILSAVTFGGSAKDNAKLLSQEMVDQIFQQQSSGVDLVIGAPLRFGCGYALTGEGNTAVADWLPNGRVCFWGGMGGSMVVMDLDRRLTIAYVMNKMSLAGVGNNAVKELPKHQPSITNPNKMCHPLEILIVCCSIECSKEENNLRLPLLRLIPAPRPLHLLCEHGTALGYRADGQLFGIPVFSGTPTECHEYRAGPDLVHQVCFSALTSRETMAKAANVRVRCSACARRPHADMIPIANSGPDLRRTRRRGAFAIQNDVRRIESAWTCCATRECFGEDGEGGLCKFRAAALLSAIENREAQVEELRQIAVTTLAAHNLADMANGQPAVEQNDDIEARTMDAAHTLVDMANGRLGGEQVIESEGHITVAGDCPGLKK</sequence>
<evidence type="ECO:0000313" key="2">
    <source>
        <dbReference type="EMBL" id="KAF6813877.1"/>
    </source>
</evidence>
<feature type="non-terminal residue" evidence="2">
    <location>
        <position position="395"/>
    </location>
</feature>
<gene>
    <name evidence="2" type="ORF">CMUS01_12756</name>
</gene>
<dbReference type="OrthoDB" id="5946976at2759"/>
<dbReference type="InterPro" id="IPR001466">
    <property type="entry name" value="Beta-lactam-related"/>
</dbReference>
<dbReference type="PANTHER" id="PTHR43319:SF3">
    <property type="entry name" value="BETA-LACTAMASE-RELATED DOMAIN-CONTAINING PROTEIN"/>
    <property type="match status" value="1"/>
</dbReference>
<name>A0A8H6JJ41_9PEZI</name>
<dbReference type="InterPro" id="IPR012338">
    <property type="entry name" value="Beta-lactam/transpept-like"/>
</dbReference>
<protein>
    <submittedName>
        <fullName evidence="2">Beta-lactamase domain-containing protein 2-like protein 1</fullName>
    </submittedName>
</protein>